<sequence>MGMATIRQMDVASRHLEQRPGSVGSAPIKDMDGWNDPSFQITAATFASSIDTAARGSSFT</sequence>
<dbReference type="Proteomes" id="UP000003947">
    <property type="component" value="Unassembled WGS sequence"/>
</dbReference>
<feature type="region of interest" description="Disordered" evidence="1">
    <location>
        <begin position="1"/>
        <end position="31"/>
    </location>
</feature>
<gene>
    <name evidence="2" type="ORF">MicloDRAFT_00061740</name>
</gene>
<protein>
    <submittedName>
        <fullName evidence="2">Uncharacterized protein</fullName>
    </submittedName>
</protein>
<keyword evidence="3" id="KW-1185">Reference proteome</keyword>
<evidence type="ECO:0000313" key="3">
    <source>
        <dbReference type="Proteomes" id="UP000003947"/>
    </source>
</evidence>
<dbReference type="AlphaFoldDB" id="I4YNA5"/>
<organism evidence="2 3">
    <name type="scientific">Microvirga lotononidis</name>
    <dbReference type="NCBI Taxonomy" id="864069"/>
    <lineage>
        <taxon>Bacteria</taxon>
        <taxon>Pseudomonadati</taxon>
        <taxon>Pseudomonadota</taxon>
        <taxon>Alphaproteobacteria</taxon>
        <taxon>Hyphomicrobiales</taxon>
        <taxon>Methylobacteriaceae</taxon>
        <taxon>Microvirga</taxon>
    </lineage>
</organism>
<name>I4YNA5_9HYPH</name>
<reference evidence="2 3" key="1">
    <citation type="submission" date="2012-02" db="EMBL/GenBank/DDBJ databases">
        <title>Improved High-Quality Draft sequence of Microvirga sp. WSM3557.</title>
        <authorList>
            <consortium name="US DOE Joint Genome Institute"/>
            <person name="Lucas S."/>
            <person name="Han J."/>
            <person name="Lapidus A."/>
            <person name="Cheng J.-F."/>
            <person name="Goodwin L."/>
            <person name="Pitluck S."/>
            <person name="Peters L."/>
            <person name="Zhang X."/>
            <person name="Detter J.C."/>
            <person name="Han C."/>
            <person name="Tapia R."/>
            <person name="Land M."/>
            <person name="Hauser L."/>
            <person name="Kyrpides N."/>
            <person name="Ivanova N."/>
            <person name="Pagani I."/>
            <person name="Brau L."/>
            <person name="Yates R."/>
            <person name="O'Hara G."/>
            <person name="Rui T."/>
            <person name="Howieson J."/>
            <person name="Reeve W."/>
            <person name="Woyke T."/>
        </authorList>
    </citation>
    <scope>NUCLEOTIDE SEQUENCE [LARGE SCALE GENOMIC DNA]</scope>
    <source>
        <strain evidence="2 3">WSM3557</strain>
    </source>
</reference>
<evidence type="ECO:0000256" key="1">
    <source>
        <dbReference type="SAM" id="MobiDB-lite"/>
    </source>
</evidence>
<evidence type="ECO:0000313" key="2">
    <source>
        <dbReference type="EMBL" id="EIM25447.1"/>
    </source>
</evidence>
<accession>I4YNA5</accession>
<dbReference type="EMBL" id="JH660647">
    <property type="protein sequence ID" value="EIM25447.1"/>
    <property type="molecule type" value="Genomic_DNA"/>
</dbReference>
<proteinExistence type="predicted"/>
<dbReference type="HOGENOM" id="CLU_2936465_0_0_5"/>